<evidence type="ECO:0000256" key="9">
    <source>
        <dbReference type="ARBA" id="ARBA00022490"/>
    </source>
</evidence>
<evidence type="ECO:0000256" key="7">
    <source>
        <dbReference type="ARBA" id="ARBA00011893"/>
    </source>
</evidence>
<dbReference type="InterPro" id="IPR005764">
    <property type="entry name" value="Ade_phspho_trans"/>
</dbReference>
<comment type="subunit">
    <text evidence="6">Homodimer.</text>
</comment>
<keyword evidence="17" id="KW-1185">Reference proteome</keyword>
<evidence type="ECO:0000256" key="5">
    <source>
        <dbReference type="ARBA" id="ARBA00008391"/>
    </source>
</evidence>
<proteinExistence type="inferred from homology"/>
<protein>
    <recommendedName>
        <fullName evidence="8">Adenine phosphoribosyltransferase</fullName>
        <ecNumber evidence="7">2.4.2.7</ecNumber>
    </recommendedName>
</protein>
<dbReference type="Gene3D" id="3.40.50.2020">
    <property type="match status" value="1"/>
</dbReference>
<keyword evidence="14" id="KW-0007">Acetylation</keyword>
<dbReference type="CDD" id="cd06223">
    <property type="entry name" value="PRTases_typeI"/>
    <property type="match status" value="1"/>
</dbReference>
<comment type="function">
    <text evidence="2">Catalyzes a salvage reaction resulting in the formation of AMP, that is energically less costly than de novo synthesis.</text>
</comment>
<organism evidence="16 17">
    <name type="scientific">Gadus morhua</name>
    <name type="common">Atlantic cod</name>
    <dbReference type="NCBI Taxonomy" id="8049"/>
    <lineage>
        <taxon>Eukaryota</taxon>
        <taxon>Metazoa</taxon>
        <taxon>Chordata</taxon>
        <taxon>Craniata</taxon>
        <taxon>Vertebrata</taxon>
        <taxon>Euteleostomi</taxon>
        <taxon>Actinopterygii</taxon>
        <taxon>Neopterygii</taxon>
        <taxon>Teleostei</taxon>
        <taxon>Neoteleostei</taxon>
        <taxon>Acanthomorphata</taxon>
        <taxon>Zeiogadaria</taxon>
        <taxon>Gadariae</taxon>
        <taxon>Gadiformes</taxon>
        <taxon>Gadoidei</taxon>
        <taxon>Gadidae</taxon>
        <taxon>Gadus</taxon>
    </lineage>
</organism>
<gene>
    <name evidence="16" type="primary">APRT</name>
</gene>
<sequence length="183" mass="19854">MAESKEESKLDLISRCIRPFPDFPSEGILFRDICPIMKSPAALTAVIDLFEQHVLECHPVVDLIVGIDARGFLFGPLLAQRLGVGFVMVRKKGKLPGPTVSVAYTLEYGTAEAEVQEDSVSPGQKVILIDDLLATGGTLFAACELMKKLRAEVLGCLVVVSLKDLSGADKLKPHTVFPLIQFC</sequence>
<dbReference type="InterPro" id="IPR029057">
    <property type="entry name" value="PRTase-like"/>
</dbReference>
<dbReference type="Proteomes" id="UP000694546">
    <property type="component" value="Chromosome 15"/>
</dbReference>
<comment type="pathway">
    <text evidence="4">Purine metabolism; AMP biosynthesis via salvage pathway; AMP from adenine: step 1/1.</text>
</comment>
<evidence type="ECO:0000256" key="10">
    <source>
        <dbReference type="ARBA" id="ARBA00022553"/>
    </source>
</evidence>
<dbReference type="FunFam" id="3.40.50.2020:FF:000123">
    <property type="entry name" value="Adenine phosphoribosyltransferase"/>
    <property type="match status" value="1"/>
</dbReference>
<accession>A0A8C4YZA4</accession>
<dbReference type="GO" id="GO:0044209">
    <property type="term" value="P:AMP salvage"/>
    <property type="evidence" value="ECO:0007669"/>
    <property type="project" value="UniProtKB-UniPathway"/>
</dbReference>
<dbReference type="SUPFAM" id="SSF53271">
    <property type="entry name" value="PRTase-like"/>
    <property type="match status" value="1"/>
</dbReference>
<dbReference type="GO" id="GO:0006166">
    <property type="term" value="P:purine ribonucleoside salvage"/>
    <property type="evidence" value="ECO:0007669"/>
    <property type="project" value="UniProtKB-KW"/>
</dbReference>
<dbReference type="GO" id="GO:0016208">
    <property type="term" value="F:AMP binding"/>
    <property type="evidence" value="ECO:0007669"/>
    <property type="project" value="TreeGrafter"/>
</dbReference>
<dbReference type="OMA" id="QAYDLEY"/>
<feature type="domain" description="Phosphoribosyltransferase" evidence="15">
    <location>
        <begin position="38"/>
        <end position="161"/>
    </location>
</feature>
<dbReference type="Pfam" id="PF00156">
    <property type="entry name" value="Pribosyltran"/>
    <property type="match status" value="1"/>
</dbReference>
<keyword evidence="9" id="KW-0963">Cytoplasm</keyword>
<reference evidence="16" key="2">
    <citation type="submission" date="2025-09" db="UniProtKB">
        <authorList>
            <consortium name="Ensembl"/>
        </authorList>
    </citation>
    <scope>IDENTIFICATION</scope>
</reference>
<keyword evidence="11" id="KW-0328">Glycosyltransferase</keyword>
<evidence type="ECO:0000313" key="16">
    <source>
        <dbReference type="Ensembl" id="ENSGMOP00000002606.2"/>
    </source>
</evidence>
<evidence type="ECO:0000256" key="2">
    <source>
        <dbReference type="ARBA" id="ARBA00003968"/>
    </source>
</evidence>
<dbReference type="HAMAP" id="MF_00004">
    <property type="entry name" value="Aden_phosphoribosyltr"/>
    <property type="match status" value="1"/>
</dbReference>
<keyword evidence="12" id="KW-0808">Transferase</keyword>
<dbReference type="InterPro" id="IPR050054">
    <property type="entry name" value="UPRTase/APRTase"/>
</dbReference>
<keyword evidence="10" id="KW-0597">Phosphoprotein</keyword>
<evidence type="ECO:0000256" key="14">
    <source>
        <dbReference type="ARBA" id="ARBA00022990"/>
    </source>
</evidence>
<comment type="similarity">
    <text evidence="5">Belongs to the purine/pyrimidine phosphoribosyltransferase family.</text>
</comment>
<keyword evidence="13" id="KW-0660">Purine salvage</keyword>
<dbReference type="AlphaFoldDB" id="A0A8C4YZA4"/>
<dbReference type="GO" id="GO:0005737">
    <property type="term" value="C:cytoplasm"/>
    <property type="evidence" value="ECO:0007669"/>
    <property type="project" value="UniProtKB-SubCell"/>
</dbReference>
<dbReference type="GO" id="GO:0002055">
    <property type="term" value="F:adenine binding"/>
    <property type="evidence" value="ECO:0007669"/>
    <property type="project" value="TreeGrafter"/>
</dbReference>
<evidence type="ECO:0000313" key="17">
    <source>
        <dbReference type="Proteomes" id="UP000694546"/>
    </source>
</evidence>
<dbReference type="Ensembl" id="ENSGMOT00000002691.2">
    <property type="protein sequence ID" value="ENSGMOP00000002606.2"/>
    <property type="gene ID" value="ENSGMOG00000002470.2"/>
</dbReference>
<comment type="catalytic activity">
    <reaction evidence="1">
        <text>AMP + diphosphate = 5-phospho-alpha-D-ribose 1-diphosphate + adenine</text>
        <dbReference type="Rhea" id="RHEA:16609"/>
        <dbReference type="ChEBI" id="CHEBI:16708"/>
        <dbReference type="ChEBI" id="CHEBI:33019"/>
        <dbReference type="ChEBI" id="CHEBI:58017"/>
        <dbReference type="ChEBI" id="CHEBI:456215"/>
        <dbReference type="EC" id="2.4.2.7"/>
    </reaction>
</comment>
<dbReference type="PANTHER" id="PTHR32315:SF3">
    <property type="entry name" value="ADENINE PHOSPHORIBOSYLTRANSFERASE"/>
    <property type="match status" value="1"/>
</dbReference>
<reference evidence="16" key="1">
    <citation type="submission" date="2025-08" db="UniProtKB">
        <authorList>
            <consortium name="Ensembl"/>
        </authorList>
    </citation>
    <scope>IDENTIFICATION</scope>
</reference>
<evidence type="ECO:0000256" key="11">
    <source>
        <dbReference type="ARBA" id="ARBA00022676"/>
    </source>
</evidence>
<evidence type="ECO:0000256" key="12">
    <source>
        <dbReference type="ARBA" id="ARBA00022679"/>
    </source>
</evidence>
<dbReference type="PANTHER" id="PTHR32315">
    <property type="entry name" value="ADENINE PHOSPHORIBOSYLTRANSFERASE"/>
    <property type="match status" value="1"/>
</dbReference>
<evidence type="ECO:0000256" key="3">
    <source>
        <dbReference type="ARBA" id="ARBA00004496"/>
    </source>
</evidence>
<dbReference type="GO" id="GO:0003999">
    <property type="term" value="F:adenine phosphoribosyltransferase activity"/>
    <property type="evidence" value="ECO:0007669"/>
    <property type="project" value="UniProtKB-EC"/>
</dbReference>
<dbReference type="GeneTree" id="ENSGT00390000017259"/>
<evidence type="ECO:0000256" key="6">
    <source>
        <dbReference type="ARBA" id="ARBA00011738"/>
    </source>
</evidence>
<dbReference type="NCBIfam" id="NF002636">
    <property type="entry name" value="PRK02304.1-5"/>
    <property type="match status" value="1"/>
</dbReference>
<dbReference type="NCBIfam" id="TIGR01090">
    <property type="entry name" value="apt"/>
    <property type="match status" value="1"/>
</dbReference>
<dbReference type="InterPro" id="IPR000836">
    <property type="entry name" value="PRTase_dom"/>
</dbReference>
<dbReference type="GO" id="GO:0006168">
    <property type="term" value="P:adenine salvage"/>
    <property type="evidence" value="ECO:0007669"/>
    <property type="project" value="InterPro"/>
</dbReference>
<evidence type="ECO:0000256" key="4">
    <source>
        <dbReference type="ARBA" id="ARBA00004659"/>
    </source>
</evidence>
<dbReference type="EC" id="2.4.2.7" evidence="7"/>
<evidence type="ECO:0000259" key="15">
    <source>
        <dbReference type="Pfam" id="PF00156"/>
    </source>
</evidence>
<name>A0A8C4YZA4_GADMO</name>
<dbReference type="NCBIfam" id="NF002634">
    <property type="entry name" value="PRK02304.1-3"/>
    <property type="match status" value="1"/>
</dbReference>
<evidence type="ECO:0000256" key="1">
    <source>
        <dbReference type="ARBA" id="ARBA00000868"/>
    </source>
</evidence>
<dbReference type="UniPathway" id="UPA00588">
    <property type="reaction ID" value="UER00646"/>
</dbReference>
<comment type="subcellular location">
    <subcellularLocation>
        <location evidence="3">Cytoplasm</location>
    </subcellularLocation>
</comment>
<evidence type="ECO:0000256" key="8">
    <source>
        <dbReference type="ARBA" id="ARBA00017366"/>
    </source>
</evidence>
<evidence type="ECO:0000256" key="13">
    <source>
        <dbReference type="ARBA" id="ARBA00022726"/>
    </source>
</evidence>